<feature type="transmembrane region" description="Helical" evidence="1">
    <location>
        <begin position="44"/>
        <end position="64"/>
    </location>
</feature>
<dbReference type="Proteomes" id="UP000727654">
    <property type="component" value="Unassembled WGS sequence"/>
</dbReference>
<name>A0ABM8XCV5_9BURK</name>
<keyword evidence="4" id="KW-1185">Reference proteome</keyword>
<comment type="caution">
    <text evidence="3">The sequence shown here is derived from an EMBL/GenBank/DDBJ whole genome shotgun (WGS) entry which is preliminary data.</text>
</comment>
<evidence type="ECO:0000256" key="1">
    <source>
        <dbReference type="SAM" id="Phobius"/>
    </source>
</evidence>
<dbReference type="EMBL" id="CAJZAI010000009">
    <property type="protein sequence ID" value="CAG9177871.1"/>
    <property type="molecule type" value="Genomic_DNA"/>
</dbReference>
<keyword evidence="1" id="KW-0812">Transmembrane</keyword>
<accession>A0ABM8XCV5</accession>
<feature type="signal peptide" evidence="2">
    <location>
        <begin position="1"/>
        <end position="34"/>
    </location>
</feature>
<protein>
    <recommendedName>
        <fullName evidence="5">Membrane lipoprotein</fullName>
    </recommendedName>
</protein>
<keyword evidence="2" id="KW-0732">Signal</keyword>
<dbReference type="RefSeq" id="WP_224081165.1">
    <property type="nucleotide sequence ID" value="NZ_CAJZAI010000009.1"/>
</dbReference>
<gene>
    <name evidence="3" type="ORF">LMG23992_03592</name>
</gene>
<keyword evidence="1" id="KW-1133">Transmembrane helix</keyword>
<proteinExistence type="predicted"/>
<reference evidence="3 4" key="1">
    <citation type="submission" date="2021-08" db="EMBL/GenBank/DDBJ databases">
        <authorList>
            <person name="Peeters C."/>
        </authorList>
    </citation>
    <scope>NUCLEOTIDE SEQUENCE [LARGE SCALE GENOMIC DNA]</scope>
    <source>
        <strain evidence="3 4">LMG 23992</strain>
    </source>
</reference>
<sequence length="98" mass="9915">MVKTQFSRVVIVTAGLLAALAAATAFLCMRPVDAAAGVPQHGSLGAAAVAAATLALQAGELFTLADRHASDALRVVAQGDGPDGAGDALEWDYVQLRL</sequence>
<evidence type="ECO:0000256" key="2">
    <source>
        <dbReference type="SAM" id="SignalP"/>
    </source>
</evidence>
<evidence type="ECO:0008006" key="5">
    <source>
        <dbReference type="Google" id="ProtNLM"/>
    </source>
</evidence>
<evidence type="ECO:0000313" key="4">
    <source>
        <dbReference type="Proteomes" id="UP000727654"/>
    </source>
</evidence>
<keyword evidence="1" id="KW-0472">Membrane</keyword>
<feature type="chain" id="PRO_5046097219" description="Membrane lipoprotein" evidence="2">
    <location>
        <begin position="35"/>
        <end position="98"/>
    </location>
</feature>
<organism evidence="3 4">
    <name type="scientific">Cupriavidus laharis</name>
    <dbReference type="NCBI Taxonomy" id="151654"/>
    <lineage>
        <taxon>Bacteria</taxon>
        <taxon>Pseudomonadati</taxon>
        <taxon>Pseudomonadota</taxon>
        <taxon>Betaproteobacteria</taxon>
        <taxon>Burkholderiales</taxon>
        <taxon>Burkholderiaceae</taxon>
        <taxon>Cupriavidus</taxon>
    </lineage>
</organism>
<evidence type="ECO:0000313" key="3">
    <source>
        <dbReference type="EMBL" id="CAG9177871.1"/>
    </source>
</evidence>